<dbReference type="AlphaFoldDB" id="A0AAD3XU93"/>
<evidence type="ECO:0000313" key="2">
    <source>
        <dbReference type="EMBL" id="GMH16575.1"/>
    </source>
</evidence>
<name>A0AAD3XU93_NEPGR</name>
<dbReference type="EMBL" id="BSYO01000016">
    <property type="protein sequence ID" value="GMH16575.1"/>
    <property type="molecule type" value="Genomic_DNA"/>
</dbReference>
<organism evidence="2 3">
    <name type="scientific">Nepenthes gracilis</name>
    <name type="common">Slender pitcher plant</name>
    <dbReference type="NCBI Taxonomy" id="150966"/>
    <lineage>
        <taxon>Eukaryota</taxon>
        <taxon>Viridiplantae</taxon>
        <taxon>Streptophyta</taxon>
        <taxon>Embryophyta</taxon>
        <taxon>Tracheophyta</taxon>
        <taxon>Spermatophyta</taxon>
        <taxon>Magnoliopsida</taxon>
        <taxon>eudicotyledons</taxon>
        <taxon>Gunneridae</taxon>
        <taxon>Pentapetalae</taxon>
        <taxon>Caryophyllales</taxon>
        <taxon>Nepenthaceae</taxon>
        <taxon>Nepenthes</taxon>
    </lineage>
</organism>
<comment type="caution">
    <text evidence="2">The sequence shown here is derived from an EMBL/GenBank/DDBJ whole genome shotgun (WGS) entry which is preliminary data.</text>
</comment>
<accession>A0AAD3XU93</accession>
<proteinExistence type="predicted"/>
<feature type="chain" id="PRO_5042182873" description="Secreted protein" evidence="1">
    <location>
        <begin position="21"/>
        <end position="68"/>
    </location>
</feature>
<reference evidence="2" key="1">
    <citation type="submission" date="2023-05" db="EMBL/GenBank/DDBJ databases">
        <title>Nepenthes gracilis genome sequencing.</title>
        <authorList>
            <person name="Fukushima K."/>
        </authorList>
    </citation>
    <scope>NUCLEOTIDE SEQUENCE</scope>
    <source>
        <strain evidence="2">SING2019-196</strain>
    </source>
</reference>
<dbReference type="Proteomes" id="UP001279734">
    <property type="component" value="Unassembled WGS sequence"/>
</dbReference>
<evidence type="ECO:0000256" key="1">
    <source>
        <dbReference type="SAM" id="SignalP"/>
    </source>
</evidence>
<evidence type="ECO:0008006" key="4">
    <source>
        <dbReference type="Google" id="ProtNLM"/>
    </source>
</evidence>
<feature type="signal peptide" evidence="1">
    <location>
        <begin position="1"/>
        <end position="20"/>
    </location>
</feature>
<sequence length="68" mass="7789">MSSCLITGSPFLAFLFSVDAWNFVADDVALRRRRRFWRCCVVNAKGQATALRIATAVVDFNSRLQRHR</sequence>
<evidence type="ECO:0000313" key="3">
    <source>
        <dbReference type="Proteomes" id="UP001279734"/>
    </source>
</evidence>
<keyword evidence="3" id="KW-1185">Reference proteome</keyword>
<keyword evidence="1" id="KW-0732">Signal</keyword>
<gene>
    <name evidence="2" type="ORF">Nepgr_018416</name>
</gene>
<protein>
    <recommendedName>
        <fullName evidence="4">Secreted protein</fullName>
    </recommendedName>
</protein>